<keyword evidence="4" id="KW-0808">Transferase</keyword>
<evidence type="ECO:0000256" key="5">
    <source>
        <dbReference type="ARBA" id="ARBA00023027"/>
    </source>
</evidence>
<dbReference type="InterPro" id="IPR002745">
    <property type="entry name" value="Ptrans_KptA/Tpt1"/>
</dbReference>
<evidence type="ECO:0000256" key="2">
    <source>
        <dbReference type="ARBA" id="ARBA00009836"/>
    </source>
</evidence>
<comment type="function">
    <text evidence="1">Catalyzes the last step of tRNA splicing, the transfer of the splice junction 2'-phosphate from ligated tRNA to NAD to produce ADP-ribose 1''-2'' cyclic phosphate.</text>
</comment>
<dbReference type="InterPro" id="IPR042080">
    <property type="entry name" value="RNA_2'-PTrans_N"/>
</dbReference>
<dbReference type="AlphaFoldDB" id="A0A261Y7R8"/>
<evidence type="ECO:0000313" key="7">
    <source>
        <dbReference type="EMBL" id="OZJ06665.1"/>
    </source>
</evidence>
<keyword evidence="8" id="KW-1185">Reference proteome</keyword>
<evidence type="ECO:0000313" key="8">
    <source>
        <dbReference type="Proteomes" id="UP000242875"/>
    </source>
</evidence>
<organism evidence="7 8">
    <name type="scientific">Bifiguratus adelaidae</name>
    <dbReference type="NCBI Taxonomy" id="1938954"/>
    <lineage>
        <taxon>Eukaryota</taxon>
        <taxon>Fungi</taxon>
        <taxon>Fungi incertae sedis</taxon>
        <taxon>Mucoromycota</taxon>
        <taxon>Mucoromycotina</taxon>
        <taxon>Endogonomycetes</taxon>
        <taxon>Endogonales</taxon>
        <taxon>Endogonales incertae sedis</taxon>
        <taxon>Bifiguratus</taxon>
    </lineage>
</organism>
<dbReference type="SUPFAM" id="SSF56399">
    <property type="entry name" value="ADP-ribosylation"/>
    <property type="match status" value="1"/>
</dbReference>
<dbReference type="GO" id="GO:0006388">
    <property type="term" value="P:tRNA splicing, via endonucleolytic cleavage and ligation"/>
    <property type="evidence" value="ECO:0007669"/>
    <property type="project" value="TreeGrafter"/>
</dbReference>
<gene>
    <name evidence="7" type="ORF">BZG36_00334</name>
</gene>
<dbReference type="FunFam" id="3.20.170.30:FF:000002">
    <property type="entry name" value="Phosphotransferase, putative"/>
    <property type="match status" value="1"/>
</dbReference>
<name>A0A261Y7R8_9FUNG</name>
<dbReference type="Proteomes" id="UP000242875">
    <property type="component" value="Unassembled WGS sequence"/>
</dbReference>
<keyword evidence="5" id="KW-0520">NAD</keyword>
<comment type="similarity">
    <text evidence="2">Belongs to the KptA/TPT1 family.</text>
</comment>
<evidence type="ECO:0000256" key="6">
    <source>
        <dbReference type="ARBA" id="ARBA00047949"/>
    </source>
</evidence>
<dbReference type="Pfam" id="PF01885">
    <property type="entry name" value="PTS_2-RNA"/>
    <property type="match status" value="1"/>
</dbReference>
<evidence type="ECO:0000256" key="3">
    <source>
        <dbReference type="ARBA" id="ARBA00012007"/>
    </source>
</evidence>
<dbReference type="Gene3D" id="3.20.170.30">
    <property type="match status" value="1"/>
</dbReference>
<protein>
    <recommendedName>
        <fullName evidence="3">2'-phosphotransferase</fullName>
        <ecNumber evidence="3">2.7.1.160</ecNumber>
    </recommendedName>
</protein>
<reference evidence="7 8" key="1">
    <citation type="journal article" date="2017" name="Mycologia">
        <title>Bifiguratus adelaidae, gen. et sp. nov., a new member of Mucoromycotina in endophytic and soil-dwelling habitats.</title>
        <authorList>
            <person name="Torres-Cruz T.J."/>
            <person name="Billingsley Tobias T.L."/>
            <person name="Almatruk M."/>
            <person name="Hesse C."/>
            <person name="Kuske C.R."/>
            <person name="Desiro A."/>
            <person name="Benucci G.M."/>
            <person name="Bonito G."/>
            <person name="Stajich J.E."/>
            <person name="Dunlap C."/>
            <person name="Arnold A.E."/>
            <person name="Porras-Alfaro A."/>
        </authorList>
    </citation>
    <scope>NUCLEOTIDE SEQUENCE [LARGE SCALE GENOMIC DNA]</scope>
    <source>
        <strain evidence="7 8">AZ0501</strain>
    </source>
</reference>
<dbReference type="EMBL" id="MVBO01000002">
    <property type="protein sequence ID" value="OZJ06665.1"/>
    <property type="molecule type" value="Genomic_DNA"/>
</dbReference>
<dbReference type="PANTHER" id="PTHR12684:SF2">
    <property type="entry name" value="TRNA 2'-PHOSPHOTRANSFERASE 1"/>
    <property type="match status" value="1"/>
</dbReference>
<evidence type="ECO:0000256" key="1">
    <source>
        <dbReference type="ARBA" id="ARBA00003343"/>
    </source>
</evidence>
<proteinExistence type="inferred from homology"/>
<dbReference type="OrthoDB" id="419694at2759"/>
<dbReference type="GO" id="GO:0000215">
    <property type="term" value="F:tRNA 2'-phosphotransferase activity"/>
    <property type="evidence" value="ECO:0007669"/>
    <property type="project" value="UniProtKB-EC"/>
</dbReference>
<comment type="caution">
    <text evidence="7">The sequence shown here is derived from an EMBL/GenBank/DDBJ whole genome shotgun (WGS) entry which is preliminary data.</text>
</comment>
<dbReference type="EC" id="2.7.1.160" evidence="3"/>
<dbReference type="PANTHER" id="PTHR12684">
    <property type="entry name" value="PUTATIVE PHOSPHOTRANSFERASE"/>
    <property type="match status" value="1"/>
</dbReference>
<accession>A0A261Y7R8</accession>
<dbReference type="InterPro" id="IPR042081">
    <property type="entry name" value="RNA_2'-PTrans_C"/>
</dbReference>
<comment type="catalytic activity">
    <reaction evidence="6">
        <text>2'-phospho-[ligated tRNA] + NAD(+) = mature tRNA + ADP-alpha-D-ribose 1'',2''-cyclic phosphate + nicotinamide</text>
        <dbReference type="Rhea" id="RHEA:23324"/>
        <dbReference type="Rhea" id="RHEA-COMP:11106"/>
        <dbReference type="Rhea" id="RHEA-COMP:11107"/>
        <dbReference type="ChEBI" id="CHEBI:17154"/>
        <dbReference type="ChEBI" id="CHEBI:57540"/>
        <dbReference type="ChEBI" id="CHEBI:76596"/>
        <dbReference type="ChEBI" id="CHEBI:82883"/>
        <dbReference type="ChEBI" id="CHEBI:85027"/>
        <dbReference type="EC" id="2.7.1.160"/>
    </reaction>
</comment>
<dbReference type="Gene3D" id="1.10.10.970">
    <property type="entry name" value="RNA 2'-phosphotransferase, Tpt1/KptA family, N-terminal domain"/>
    <property type="match status" value="1"/>
</dbReference>
<sequence>MSKAVDGHNVRLSKALSSTLRHNAEKEGIPIRDDGFVELSDLLAHQKFRNYTLEDIQQVVAQNDKQRFTLVHVEGAPTGKLDSWLIRANQGHSLKLDNVQMEEITDASRYPMVIHGTYRDKWPSIAFQGLSRMRRNHIHLAPGMPGEDGVISGMRRSCDVFIHIDMAKAIADGIPFFISSNSVILTPGKDGYLPSVYFQKVLTREGSSLL</sequence>
<evidence type="ECO:0000256" key="4">
    <source>
        <dbReference type="ARBA" id="ARBA00022679"/>
    </source>
</evidence>